<comment type="subcellular location">
    <subcellularLocation>
        <location evidence="1">Cytoplasm</location>
    </subcellularLocation>
</comment>
<keyword evidence="4" id="KW-0733">Signal recognition particle</keyword>
<evidence type="ECO:0000256" key="5">
    <source>
        <dbReference type="ARBA" id="ARBA00023274"/>
    </source>
</evidence>
<protein>
    <recommendedName>
        <fullName evidence="9">Signal recognition particle 19 kDa protein</fullName>
    </recommendedName>
</protein>
<dbReference type="OrthoDB" id="2190947at2759"/>
<dbReference type="EMBL" id="LWCA01000461">
    <property type="protein sequence ID" value="OAF68356.1"/>
    <property type="molecule type" value="Genomic_DNA"/>
</dbReference>
<dbReference type="GO" id="GO:0008312">
    <property type="term" value="F:7S RNA binding"/>
    <property type="evidence" value="ECO:0007669"/>
    <property type="project" value="InterPro"/>
</dbReference>
<proteinExistence type="inferred from homology"/>
<dbReference type="PANTHER" id="PTHR17453">
    <property type="entry name" value="SIGNAL RECOGNITION PARTICLE 19 KD PROTEIN"/>
    <property type="match status" value="1"/>
</dbReference>
<dbReference type="GO" id="GO:0005786">
    <property type="term" value="C:signal recognition particle, endoplasmic reticulum targeting"/>
    <property type="evidence" value="ECO:0007669"/>
    <property type="project" value="UniProtKB-KW"/>
</dbReference>
<accession>A0A177B294</accession>
<evidence type="ECO:0000256" key="4">
    <source>
        <dbReference type="ARBA" id="ARBA00023135"/>
    </source>
</evidence>
<comment type="caution">
    <text evidence="7">The sequence shown here is derived from an EMBL/GenBank/DDBJ whole genome shotgun (WGS) entry which is preliminary data.</text>
</comment>
<dbReference type="Pfam" id="PF01922">
    <property type="entry name" value="SRP19"/>
    <property type="match status" value="1"/>
</dbReference>
<gene>
    <name evidence="7" type="ORF">A3Q56_03876</name>
</gene>
<reference evidence="7 8" key="1">
    <citation type="submission" date="2016-04" db="EMBL/GenBank/DDBJ databases">
        <title>The genome of Intoshia linei affirms orthonectids as highly simplified spiralians.</title>
        <authorList>
            <person name="Mikhailov K.V."/>
            <person name="Slusarev G.S."/>
            <person name="Nikitin M.A."/>
            <person name="Logacheva M.D."/>
            <person name="Penin A."/>
            <person name="Aleoshin V."/>
            <person name="Panchin Y.V."/>
        </authorList>
    </citation>
    <scope>NUCLEOTIDE SEQUENCE [LARGE SCALE GENOMIC DNA]</scope>
    <source>
        <strain evidence="7">Intl2013</strain>
        <tissue evidence="7">Whole animal</tissue>
    </source>
</reference>
<comment type="function">
    <text evidence="6">Component of the signal recognition particle (SRP) complex, a ribonucleoprotein complex that mediates the cotranslational targeting of secretory and membrane proteins to the endoplasmic reticulum (ER). Binds directly to 7SL RNA. Mediates binding of SRP54 to the SRP complex.</text>
</comment>
<evidence type="ECO:0000313" key="8">
    <source>
        <dbReference type="Proteomes" id="UP000078046"/>
    </source>
</evidence>
<dbReference type="PANTHER" id="PTHR17453:SF0">
    <property type="entry name" value="SIGNAL RECOGNITION PARTICLE 19 KDA PROTEIN"/>
    <property type="match status" value="1"/>
</dbReference>
<dbReference type="Proteomes" id="UP000078046">
    <property type="component" value="Unassembled WGS sequence"/>
</dbReference>
<feature type="non-terminal residue" evidence="7">
    <location>
        <position position="135"/>
    </location>
</feature>
<comment type="similarity">
    <text evidence="2">Belongs to the SRP19 family.</text>
</comment>
<evidence type="ECO:0000256" key="6">
    <source>
        <dbReference type="ARBA" id="ARBA00045518"/>
    </source>
</evidence>
<name>A0A177B294_9BILA</name>
<dbReference type="Gene3D" id="3.30.56.30">
    <property type="entry name" value="Signal recognition particle, SRP19-like subunit"/>
    <property type="match status" value="1"/>
</dbReference>
<dbReference type="InterPro" id="IPR036521">
    <property type="entry name" value="SRP19-like_sf"/>
</dbReference>
<dbReference type="AlphaFoldDB" id="A0A177B294"/>
<evidence type="ECO:0000256" key="2">
    <source>
        <dbReference type="ARBA" id="ARBA00008910"/>
    </source>
</evidence>
<sequence length="135" mass="16262">MEKVLHQPIEYYKYSEKERWITIYPAYINKDRTIPEGRRLNKSQCISEPLITEMLEAVKEMNAIIEDKVYCRERDVFDSKCRGRIRIQFKNDEGSYVNDVITSKKELMKHMTTFILKLKSRNQPLKKEKAHYIKK</sequence>
<evidence type="ECO:0000256" key="3">
    <source>
        <dbReference type="ARBA" id="ARBA00022490"/>
    </source>
</evidence>
<evidence type="ECO:0008006" key="9">
    <source>
        <dbReference type="Google" id="ProtNLM"/>
    </source>
</evidence>
<evidence type="ECO:0000256" key="1">
    <source>
        <dbReference type="ARBA" id="ARBA00004496"/>
    </source>
</evidence>
<dbReference type="InterPro" id="IPR002778">
    <property type="entry name" value="Signal_recog_particle_SRP19"/>
</dbReference>
<dbReference type="GO" id="GO:0006617">
    <property type="term" value="P:SRP-dependent cotranslational protein targeting to membrane, signal sequence recognition"/>
    <property type="evidence" value="ECO:0007669"/>
    <property type="project" value="TreeGrafter"/>
</dbReference>
<keyword evidence="8" id="KW-1185">Reference proteome</keyword>
<evidence type="ECO:0000313" key="7">
    <source>
        <dbReference type="EMBL" id="OAF68356.1"/>
    </source>
</evidence>
<keyword evidence="3" id="KW-0963">Cytoplasm</keyword>
<dbReference type="SUPFAM" id="SSF69695">
    <property type="entry name" value="SRP19"/>
    <property type="match status" value="1"/>
</dbReference>
<keyword evidence="5" id="KW-0687">Ribonucleoprotein</keyword>
<organism evidence="7 8">
    <name type="scientific">Intoshia linei</name>
    <dbReference type="NCBI Taxonomy" id="1819745"/>
    <lineage>
        <taxon>Eukaryota</taxon>
        <taxon>Metazoa</taxon>
        <taxon>Spiralia</taxon>
        <taxon>Lophotrochozoa</taxon>
        <taxon>Mesozoa</taxon>
        <taxon>Orthonectida</taxon>
        <taxon>Rhopaluridae</taxon>
        <taxon>Intoshia</taxon>
    </lineage>
</organism>